<dbReference type="Pfam" id="PF13274">
    <property type="entry name" value="SocA_Panacea"/>
    <property type="match status" value="1"/>
</dbReference>
<feature type="domain" description="Antitoxin SocA-like Panacea" evidence="1">
    <location>
        <begin position="31"/>
        <end position="115"/>
    </location>
</feature>
<evidence type="ECO:0000313" key="2">
    <source>
        <dbReference type="EMBL" id="MBV3408530.1"/>
    </source>
</evidence>
<proteinExistence type="predicted"/>
<dbReference type="InterPro" id="IPR025272">
    <property type="entry name" value="SocA_Panacea"/>
</dbReference>
<dbReference type="AlphaFoldDB" id="A0AA92W2E8"/>
<dbReference type="Proteomes" id="UP001196316">
    <property type="component" value="Unassembled WGS sequence"/>
</dbReference>
<sequence>MVDVHTIASYISQRYEYQYGSRIAEMKLQILLYFMQRECIVQTGSPLFEAIFYAHTLGPYIPEVHAAYISNSLHDVLPSSIIEEYKTIFDSVFELLSAKKTRSLSNLIHGEDSWKRAMMQGEGTSMDIQDIKEDAARFRVRRFLLTNLEQFHKPVYA</sequence>
<protein>
    <submittedName>
        <fullName evidence="3">DUF4065 domain-containing protein</fullName>
    </submittedName>
</protein>
<evidence type="ECO:0000313" key="4">
    <source>
        <dbReference type="Proteomes" id="UP000286113"/>
    </source>
</evidence>
<gene>
    <name evidence="3" type="ORF">DWX90_03440</name>
    <name evidence="2" type="ORF">KSW80_08990</name>
</gene>
<dbReference type="EMBL" id="QRVN01000004">
    <property type="protein sequence ID" value="RGS48319.1"/>
    <property type="molecule type" value="Genomic_DNA"/>
</dbReference>
<dbReference type="Proteomes" id="UP000286113">
    <property type="component" value="Unassembled WGS sequence"/>
</dbReference>
<reference evidence="2" key="2">
    <citation type="submission" date="2021-06" db="EMBL/GenBank/DDBJ databases">
        <title>Collection of gut derived symbiotic bacterial strains cultured from healthy donors.</title>
        <authorList>
            <person name="Lin H."/>
            <person name="Littmann E."/>
            <person name="Pamer E.G."/>
        </authorList>
    </citation>
    <scope>NUCLEOTIDE SEQUENCE</scope>
    <source>
        <strain evidence="2">MSK.21.60</strain>
    </source>
</reference>
<comment type="caution">
    <text evidence="3">The sequence shown here is derived from an EMBL/GenBank/DDBJ whole genome shotgun (WGS) entry which is preliminary data.</text>
</comment>
<evidence type="ECO:0000313" key="3">
    <source>
        <dbReference type="EMBL" id="RGS48319.1"/>
    </source>
</evidence>
<evidence type="ECO:0000259" key="1">
    <source>
        <dbReference type="Pfam" id="PF13274"/>
    </source>
</evidence>
<organism evidence="3 4">
    <name type="scientific">Segatella copri</name>
    <dbReference type="NCBI Taxonomy" id="165179"/>
    <lineage>
        <taxon>Bacteria</taxon>
        <taxon>Pseudomonadati</taxon>
        <taxon>Bacteroidota</taxon>
        <taxon>Bacteroidia</taxon>
        <taxon>Bacteroidales</taxon>
        <taxon>Prevotellaceae</taxon>
        <taxon>Segatella</taxon>
    </lineage>
</organism>
<dbReference type="EMBL" id="JAHOEP010000022">
    <property type="protein sequence ID" value="MBV3408530.1"/>
    <property type="molecule type" value="Genomic_DNA"/>
</dbReference>
<reference evidence="3 4" key="1">
    <citation type="submission" date="2018-08" db="EMBL/GenBank/DDBJ databases">
        <title>A genome reference for cultivated species of the human gut microbiota.</title>
        <authorList>
            <person name="Zou Y."/>
            <person name="Xue W."/>
            <person name="Luo G."/>
        </authorList>
    </citation>
    <scope>NUCLEOTIDE SEQUENCE [LARGE SCALE GENOMIC DNA]</scope>
    <source>
        <strain evidence="3 4">AF22-1</strain>
    </source>
</reference>
<accession>A0AA92W2E8</accession>
<name>A0AA92W2E8_9BACT</name>